<evidence type="ECO:0000256" key="4">
    <source>
        <dbReference type="ARBA" id="ARBA00022723"/>
    </source>
</evidence>
<accession>A0A3P7LEN9</accession>
<dbReference type="OrthoDB" id="6513042at2759"/>
<evidence type="ECO:0000256" key="6">
    <source>
        <dbReference type="ARBA" id="ARBA00022771"/>
    </source>
</evidence>
<feature type="domain" description="Upf1" evidence="12">
    <location>
        <begin position="83"/>
        <end position="228"/>
    </location>
</feature>
<evidence type="ECO:0000256" key="1">
    <source>
        <dbReference type="ARBA" id="ARBA00004496"/>
    </source>
</evidence>
<keyword evidence="3" id="KW-0963">Cytoplasm</keyword>
<dbReference type="Gene3D" id="6.10.140.1240">
    <property type="match status" value="1"/>
</dbReference>
<organism evidence="13 14">
    <name type="scientific">Dibothriocephalus latus</name>
    <name type="common">Fish tapeworm</name>
    <name type="synonym">Diphyllobothrium latum</name>
    <dbReference type="NCBI Taxonomy" id="60516"/>
    <lineage>
        <taxon>Eukaryota</taxon>
        <taxon>Metazoa</taxon>
        <taxon>Spiralia</taxon>
        <taxon>Lophotrochozoa</taxon>
        <taxon>Platyhelminthes</taxon>
        <taxon>Cestoda</taxon>
        <taxon>Eucestoda</taxon>
        <taxon>Diphyllobothriidea</taxon>
        <taxon>Diphyllobothriidae</taxon>
        <taxon>Dibothriocephalus</taxon>
    </lineage>
</organism>
<dbReference type="GO" id="GO:0000184">
    <property type="term" value="P:nuclear-transcribed mRNA catabolic process, nonsense-mediated decay"/>
    <property type="evidence" value="ECO:0007669"/>
    <property type="project" value="InterPro"/>
</dbReference>
<dbReference type="InterPro" id="IPR018999">
    <property type="entry name" value="UPF1_CH/ZBD"/>
</dbReference>
<dbReference type="Pfam" id="PF13086">
    <property type="entry name" value="AAA_11"/>
    <property type="match status" value="1"/>
</dbReference>
<sequence length="564" mass="63797">MDAFEVYGPSSQALTFFDPEENDLIGGDTQGPDFDCGDFTLPTQSQTQASQIDADHENNVDRLATAVESIALNAPDDDAVTIGEELPEHACAYCGISDPAAVVYCNTTKKWFCNSRGNTSGRSKEVSLHKDSPLKDTVLECYVCGSKNVFLLGFVPAKSESVVVLLCRHPCANQNKDMHWDPSQWQPLIQGRQFLSWLVKVPSEEEQAKARQISAQQINRLEELWKENPLAEVSDLERPGIEKEVEPILLRYDSSYHYQQTFKPLVELEAAYDKKIKESLKLENVIVRWETALNTKKVAYFRIPGANEGPELRIMHGDELIVRHQTNTEESWSITGHVIKIPDNFSDEVAVEMKHVSEPPTNAVTYTVEFKWKSTPFDRMQKAIASVSEDFSDVLPPYIFYRILGHEMDDMVLKCTGKTVTSATIVYHLSQIHQKKVLVVAPSNTAVDQLCEKIDQTGLRVVRLCARSREALVSPVSRLMLHTQAQGVKGHTELRKLQQLKDEAGELSQSDEKRYRALKRELESKLLLYLLIFQYFDLILRVFEILNLVTFASKYPPINSDTLA</sequence>
<protein>
    <recommendedName>
        <fullName evidence="12">Upf1 domain-containing protein</fullName>
    </recommendedName>
</protein>
<comment type="similarity">
    <text evidence="2">Belongs to the DNA2/NAM7 helicase family.</text>
</comment>
<evidence type="ECO:0000313" key="13">
    <source>
        <dbReference type="EMBL" id="VDN10337.1"/>
    </source>
</evidence>
<keyword evidence="7" id="KW-0378">Hydrolase</keyword>
<feature type="region of interest" description="C4" evidence="11">
    <location>
        <begin position="141"/>
        <end position="171"/>
    </location>
</feature>
<dbReference type="PANTHER" id="PTHR10887">
    <property type="entry name" value="DNA2/NAM7 HELICASE FAMILY"/>
    <property type="match status" value="1"/>
</dbReference>
<keyword evidence="10" id="KW-0067">ATP-binding</keyword>
<dbReference type="AlphaFoldDB" id="A0A3P7LEN9"/>
<evidence type="ECO:0000256" key="10">
    <source>
        <dbReference type="ARBA" id="ARBA00022840"/>
    </source>
</evidence>
<dbReference type="InterPro" id="IPR040812">
    <property type="entry name" value="UPF1_1B_dom"/>
</dbReference>
<evidence type="ECO:0000313" key="14">
    <source>
        <dbReference type="Proteomes" id="UP000281553"/>
    </source>
</evidence>
<dbReference type="PROSITE" id="PS51997">
    <property type="entry name" value="UPF1_CH_RICH"/>
    <property type="match status" value="1"/>
</dbReference>
<dbReference type="CDD" id="cd21407">
    <property type="entry name" value="1B_UPF1-like"/>
    <property type="match status" value="1"/>
</dbReference>
<evidence type="ECO:0000256" key="8">
    <source>
        <dbReference type="ARBA" id="ARBA00022806"/>
    </source>
</evidence>
<dbReference type="Proteomes" id="UP000281553">
    <property type="component" value="Unassembled WGS sequence"/>
</dbReference>
<dbReference type="PANTHER" id="PTHR10887:SF364">
    <property type="entry name" value="REGULATOR OF NONSENSE TRANSCRIPTS 1"/>
    <property type="match status" value="1"/>
</dbReference>
<evidence type="ECO:0000256" key="9">
    <source>
        <dbReference type="ARBA" id="ARBA00022833"/>
    </source>
</evidence>
<dbReference type="InterPro" id="IPR027417">
    <property type="entry name" value="P-loop_NTPase"/>
</dbReference>
<dbReference type="InterPro" id="IPR045055">
    <property type="entry name" value="DNA2/NAM7-like"/>
</dbReference>
<keyword evidence="4 11" id="KW-0479">Metal-binding</keyword>
<evidence type="ECO:0000256" key="11">
    <source>
        <dbReference type="PROSITE-ProRule" id="PRU01341"/>
    </source>
</evidence>
<dbReference type="SUPFAM" id="SSF52540">
    <property type="entry name" value="P-loop containing nucleoside triphosphate hydrolases"/>
    <property type="match status" value="1"/>
</dbReference>
<keyword evidence="6 11" id="KW-0863">Zinc-finger</keyword>
<dbReference type="GO" id="GO:0005737">
    <property type="term" value="C:cytoplasm"/>
    <property type="evidence" value="ECO:0007669"/>
    <property type="project" value="UniProtKB-SubCell"/>
</dbReference>
<dbReference type="InterPro" id="IPR041677">
    <property type="entry name" value="DNA2/NAM7_AAA_11"/>
</dbReference>
<dbReference type="EMBL" id="UYRU01048929">
    <property type="protein sequence ID" value="VDN10337.1"/>
    <property type="molecule type" value="Genomic_DNA"/>
</dbReference>
<evidence type="ECO:0000259" key="12">
    <source>
        <dbReference type="PROSITE" id="PS51997"/>
    </source>
</evidence>
<dbReference type="Pfam" id="PF09416">
    <property type="entry name" value="UPF1_Zn_bind"/>
    <property type="match status" value="1"/>
</dbReference>
<dbReference type="GO" id="GO:0003724">
    <property type="term" value="F:RNA helicase activity"/>
    <property type="evidence" value="ECO:0007669"/>
    <property type="project" value="InterPro"/>
</dbReference>
<dbReference type="Pfam" id="PF18141">
    <property type="entry name" value="UPF1_1B_dom"/>
    <property type="match status" value="1"/>
</dbReference>
<dbReference type="GO" id="GO:0008270">
    <property type="term" value="F:zinc ion binding"/>
    <property type="evidence" value="ECO:0007669"/>
    <property type="project" value="UniProtKB-UniRule"/>
</dbReference>
<gene>
    <name evidence="13" type="ORF">DILT_LOCUS6168</name>
</gene>
<reference evidence="13 14" key="1">
    <citation type="submission" date="2018-11" db="EMBL/GenBank/DDBJ databases">
        <authorList>
            <consortium name="Pathogen Informatics"/>
        </authorList>
    </citation>
    <scope>NUCLEOTIDE SEQUENCE [LARGE SCALE GENOMIC DNA]</scope>
</reference>
<dbReference type="GO" id="GO:0003723">
    <property type="term" value="F:RNA binding"/>
    <property type="evidence" value="ECO:0007669"/>
    <property type="project" value="InterPro"/>
</dbReference>
<dbReference type="CDD" id="cd21400">
    <property type="entry name" value="ZBD_UPF1-like"/>
    <property type="match status" value="1"/>
</dbReference>
<dbReference type="Gene3D" id="2.40.30.230">
    <property type="match status" value="1"/>
</dbReference>
<evidence type="ECO:0000256" key="5">
    <source>
        <dbReference type="ARBA" id="ARBA00022741"/>
    </source>
</evidence>
<evidence type="ECO:0000256" key="2">
    <source>
        <dbReference type="ARBA" id="ARBA00007913"/>
    </source>
</evidence>
<comment type="caution">
    <text evidence="11">Lacks conserved residue(s) required for the propagation of feature annotation.</text>
</comment>
<name>A0A3P7LEN9_DIBLA</name>
<evidence type="ECO:0000256" key="3">
    <source>
        <dbReference type="ARBA" id="ARBA00022490"/>
    </source>
</evidence>
<proteinExistence type="inferred from homology"/>
<dbReference type="GO" id="GO:0005524">
    <property type="term" value="F:ATP binding"/>
    <property type="evidence" value="ECO:0007669"/>
    <property type="project" value="UniProtKB-KW"/>
</dbReference>
<dbReference type="GO" id="GO:0016787">
    <property type="term" value="F:hydrolase activity"/>
    <property type="evidence" value="ECO:0007669"/>
    <property type="project" value="UniProtKB-KW"/>
</dbReference>
<keyword evidence="14" id="KW-1185">Reference proteome</keyword>
<evidence type="ECO:0000256" key="7">
    <source>
        <dbReference type="ARBA" id="ARBA00022801"/>
    </source>
</evidence>
<keyword evidence="5" id="KW-0547">Nucleotide-binding</keyword>
<keyword evidence="8" id="KW-0347">Helicase</keyword>
<keyword evidence="9 11" id="KW-0862">Zinc</keyword>
<comment type="subcellular location">
    <subcellularLocation>
        <location evidence="1">Cytoplasm</location>
    </subcellularLocation>
</comment>